<reference evidence="3" key="1">
    <citation type="submission" date="2015-03" db="EMBL/GenBank/DDBJ databases">
        <authorList>
            <consortium name="Pathogen Informatics"/>
        </authorList>
    </citation>
    <scope>NUCLEOTIDE SEQUENCE [LARGE SCALE GENOMIC DNA]</scope>
    <source>
        <strain evidence="3">NCTC11134</strain>
        <plasmid evidence="3">4</plasmid>
    </source>
</reference>
<feature type="compositionally biased region" description="Low complexity" evidence="1">
    <location>
        <begin position="534"/>
        <end position="552"/>
    </location>
</feature>
<dbReference type="AlphaFoldDB" id="A0A0H5P9P3"/>
<evidence type="ECO:0000256" key="1">
    <source>
        <dbReference type="SAM" id="MobiDB-lite"/>
    </source>
</evidence>
<feature type="region of interest" description="Disordered" evidence="1">
    <location>
        <begin position="267"/>
        <end position="310"/>
    </location>
</feature>
<evidence type="ECO:0000313" key="3">
    <source>
        <dbReference type="Proteomes" id="UP000057820"/>
    </source>
</evidence>
<proteinExistence type="predicted"/>
<feature type="compositionally biased region" description="Low complexity" evidence="1">
    <location>
        <begin position="280"/>
        <end position="293"/>
    </location>
</feature>
<dbReference type="Proteomes" id="UP000057820">
    <property type="component" value="Plasmid 4"/>
</dbReference>
<feature type="region of interest" description="Disordered" evidence="1">
    <location>
        <begin position="488"/>
        <end position="577"/>
    </location>
</feature>
<geneLocation type="plasmid" evidence="2">
    <name>4</name>
</geneLocation>
<feature type="compositionally biased region" description="Basic and acidic residues" evidence="1">
    <location>
        <begin position="437"/>
        <end position="461"/>
    </location>
</feature>
<dbReference type="EMBL" id="LN868941">
    <property type="protein sequence ID" value="CRY84550.1"/>
    <property type="molecule type" value="Genomic_DNA"/>
</dbReference>
<evidence type="ECO:0000313" key="2">
    <source>
        <dbReference type="EMBL" id="CRY84550.1"/>
    </source>
</evidence>
<organism evidence="2 3">
    <name type="scientific">Nocardia farcinica</name>
    <dbReference type="NCBI Taxonomy" id="37329"/>
    <lineage>
        <taxon>Bacteria</taxon>
        <taxon>Bacillati</taxon>
        <taxon>Actinomycetota</taxon>
        <taxon>Actinomycetes</taxon>
        <taxon>Mycobacteriales</taxon>
        <taxon>Nocardiaceae</taxon>
        <taxon>Nocardia</taxon>
    </lineage>
</organism>
<protein>
    <submittedName>
        <fullName evidence="2">Uncharacterized protein</fullName>
    </submittedName>
</protein>
<feature type="region of interest" description="Disordered" evidence="1">
    <location>
        <begin position="437"/>
        <end position="474"/>
    </location>
</feature>
<sequence>MNQPVIETPVMGIPREDTMRMALAARTLSGVLRQLRERRGRSAWDDAENAARKNAVLDRHTVNRFSRADAEEWNTAEREGRIRAERHPDTGMTIRVAPLSRGRFGVQAGWEDNHAEAVFGSEDLAARVADWLRADGSADAVDDLRRNVEDMHATSRPRQQRTLRDIELAEARKWAQENDADWYRWWELSYTNADTIDGRRLDEAEIINKWVDATGGTTRSAVGVARRWLAEHDPEWTKNWVAEYDNCDTRDGRRSLEAEIVRRWRAQSRAGRGRGGAGQDQGADAGAAEQGSGPQDQRTPTPLADRLRGRVPDRVLDDPRWHVAEDQFAVLTSQGADPDTLIESVAAIDFNNGQIRAPSGFAAWAMREAAKKGKAANAHTRSEEDARRSVAEEWLMSADPDSPFDRARAAQLVGEIDDDFDALLARKYPGILDGDAEQARAKAAQHESNADTADDQARKDNAAAQQTADEDEAEDTVFVVDSDGTVITVPFVPAPEPPPEAEAEAASHAADADREHEAADREHDTDSQHRATRTAEAAAQAPLTPPKQAKTNAKTRRRTPPPAKPAATHTRNRGRAH</sequence>
<accession>A0A0H5P9P3</accession>
<dbReference type="KEGG" id="nfr:ERS450000_06092"/>
<feature type="compositionally biased region" description="Basic and acidic residues" evidence="1">
    <location>
        <begin position="510"/>
        <end position="529"/>
    </location>
</feature>
<name>A0A0H5P9P3_NOCFR</name>
<dbReference type="RefSeq" id="WP_076574087.1">
    <property type="nucleotide sequence ID" value="NZ_CP031419.1"/>
</dbReference>
<keyword evidence="2" id="KW-0614">Plasmid</keyword>
<gene>
    <name evidence="2" type="ORF">ERS450000_06092</name>
</gene>